<keyword evidence="1 4" id="KW-0645">Protease</keyword>
<evidence type="ECO:0000256" key="2">
    <source>
        <dbReference type="ARBA" id="ARBA00022801"/>
    </source>
</evidence>
<comment type="similarity">
    <text evidence="4">Belongs to the peptidase A25 family.</text>
</comment>
<dbReference type="InterPro" id="IPR005080">
    <property type="entry name" value="Peptidase_A25"/>
</dbReference>
<evidence type="ECO:0000256" key="3">
    <source>
        <dbReference type="ARBA" id="ARBA00023145"/>
    </source>
</evidence>
<proteinExistence type="inferred from homology"/>
<keyword evidence="2 4" id="KW-0378">Hydrolase</keyword>
<evidence type="ECO:0000256" key="4">
    <source>
        <dbReference type="HAMAP-Rule" id="MF_00626"/>
    </source>
</evidence>
<name>A0A9D1I6A5_9CLOT</name>
<dbReference type="PIRSF" id="PIRSF019549">
    <property type="entry name" value="Peptidase_A25"/>
    <property type="match status" value="1"/>
</dbReference>
<comment type="function">
    <text evidence="4">Initiates the rapid degradation of small, acid-soluble proteins during spore germination.</text>
</comment>
<dbReference type="AlphaFoldDB" id="A0A9D1I6A5"/>
<protein>
    <recommendedName>
        <fullName evidence="4">Germination protease</fullName>
        <ecNumber evidence="4">3.4.24.78</ecNumber>
    </recommendedName>
    <alternativeName>
        <fullName evidence="4">GPR endopeptidase</fullName>
    </alternativeName>
    <alternativeName>
        <fullName evidence="4">Germination proteinase</fullName>
    </alternativeName>
    <alternativeName>
        <fullName evidence="4">Spore protease</fullName>
    </alternativeName>
</protein>
<evidence type="ECO:0000313" key="6">
    <source>
        <dbReference type="Proteomes" id="UP000824089"/>
    </source>
</evidence>
<dbReference type="EMBL" id="DVMM01000056">
    <property type="protein sequence ID" value="HIU29206.1"/>
    <property type="molecule type" value="Genomic_DNA"/>
</dbReference>
<dbReference type="Pfam" id="PF03418">
    <property type="entry name" value="Peptidase_A25"/>
    <property type="match status" value="1"/>
</dbReference>
<reference evidence="5" key="2">
    <citation type="journal article" date="2021" name="PeerJ">
        <title>Extensive microbial diversity within the chicken gut microbiome revealed by metagenomics and culture.</title>
        <authorList>
            <person name="Gilroy R."/>
            <person name="Ravi A."/>
            <person name="Getino M."/>
            <person name="Pursley I."/>
            <person name="Horton D.L."/>
            <person name="Alikhan N.F."/>
            <person name="Baker D."/>
            <person name="Gharbi K."/>
            <person name="Hall N."/>
            <person name="Watson M."/>
            <person name="Adriaenssens E.M."/>
            <person name="Foster-Nyarko E."/>
            <person name="Jarju S."/>
            <person name="Secka A."/>
            <person name="Antonio M."/>
            <person name="Oren A."/>
            <person name="Chaudhuri R.R."/>
            <person name="La Ragione R."/>
            <person name="Hildebrand F."/>
            <person name="Pallen M.J."/>
        </authorList>
    </citation>
    <scope>NUCLEOTIDE SEQUENCE</scope>
    <source>
        <strain evidence="5">CHK195-4489</strain>
    </source>
</reference>
<feature type="propeptide" id="PRO_5039767680" evidence="4">
    <location>
        <begin position="1"/>
        <end position="6"/>
    </location>
</feature>
<dbReference type="Proteomes" id="UP000824089">
    <property type="component" value="Unassembled WGS sequence"/>
</dbReference>
<dbReference type="SUPFAM" id="SSF53163">
    <property type="entry name" value="HybD-like"/>
    <property type="match status" value="1"/>
</dbReference>
<dbReference type="GO" id="GO:0004222">
    <property type="term" value="F:metalloendopeptidase activity"/>
    <property type="evidence" value="ECO:0007669"/>
    <property type="project" value="UniProtKB-UniRule"/>
</dbReference>
<keyword evidence="3 4" id="KW-0865">Zymogen</keyword>
<gene>
    <name evidence="4" type="primary">gpr</name>
    <name evidence="5" type="ORF">IAD50_02795</name>
</gene>
<comment type="PTM">
    <text evidence="4">Autoproteolytically processed. The inactive tetrameric zymogen termed p46 autoprocesses to a smaller form termed p41, which is active only during spore germination.</text>
</comment>
<evidence type="ECO:0000313" key="5">
    <source>
        <dbReference type="EMBL" id="HIU29206.1"/>
    </source>
</evidence>
<organism evidence="5 6">
    <name type="scientific">Candidatus Egerieisoma faecipullorum</name>
    <dbReference type="NCBI Taxonomy" id="2840963"/>
    <lineage>
        <taxon>Bacteria</taxon>
        <taxon>Bacillati</taxon>
        <taxon>Bacillota</taxon>
        <taxon>Clostridia</taxon>
        <taxon>Eubacteriales</taxon>
        <taxon>Clostridiaceae</taxon>
        <taxon>Clostridiaceae incertae sedis</taxon>
        <taxon>Candidatus Egerieisoma</taxon>
    </lineage>
</organism>
<feature type="chain" id="PRO_5039767681" description="Germination protease" evidence="4">
    <location>
        <begin position="7"/>
        <end position="311"/>
    </location>
</feature>
<accession>A0A9D1I6A5</accession>
<dbReference type="GO" id="GO:0006508">
    <property type="term" value="P:proteolysis"/>
    <property type="evidence" value="ECO:0007669"/>
    <property type="project" value="UniProtKB-UniRule"/>
</dbReference>
<dbReference type="GO" id="GO:0009847">
    <property type="term" value="P:spore germination"/>
    <property type="evidence" value="ECO:0007669"/>
    <property type="project" value="UniProtKB-UniRule"/>
</dbReference>
<comment type="caution">
    <text evidence="5">The sequence shown here is derived from an EMBL/GenBank/DDBJ whole genome shotgun (WGS) entry which is preliminary data.</text>
</comment>
<comment type="subunit">
    <text evidence="4">Homotetramer.</text>
</comment>
<reference evidence="5" key="1">
    <citation type="submission" date="2020-10" db="EMBL/GenBank/DDBJ databases">
        <authorList>
            <person name="Gilroy R."/>
        </authorList>
    </citation>
    <scope>NUCLEOTIDE SEQUENCE</scope>
    <source>
        <strain evidence="5">CHK195-4489</strain>
    </source>
</reference>
<dbReference type="HAMAP" id="MF_00626">
    <property type="entry name" value="Germination_prot"/>
    <property type="match status" value="1"/>
</dbReference>
<comment type="catalytic activity">
    <reaction evidence="4">
        <text>Endopeptidase action with P4 Glu or Asp, P1 preferably Glu &gt; Asp, P1' hydrophobic and P2' Ala.</text>
        <dbReference type="EC" id="3.4.24.78"/>
    </reaction>
</comment>
<evidence type="ECO:0000256" key="1">
    <source>
        <dbReference type="ARBA" id="ARBA00022670"/>
    </source>
</evidence>
<sequence>MEIRTDLALEAREMIDEKRSGSMKRNHALPEGMQVNSRETEYMTITNIDITSEAAEKTIGKKRGKYITIELKNPELNTTEVQEGVSKVLADEIHQFIAALGKKEPEIMIAGLGNWHITADSLGPKVIDKIVVTRHVKNMENVEIDGRLGSVCAVSPGVMGITGIETSEIIRGMISTVRPDILFVIDALASRKASRVNTTIQISDTGIIPGSGVGNHRMELSKEVLGIPVIAVGVPTVVDAMTLVRDILEKAGIKESDAILKEAEAKGTEEMVVTPKNIDIAIERMAAVISNGMNLATHKGFEIEEINEYLI</sequence>
<dbReference type="EC" id="3.4.24.78" evidence="4"/>
<dbReference type="NCBIfam" id="TIGR01441">
    <property type="entry name" value="GPR"/>
    <property type="match status" value="1"/>
</dbReference>
<dbReference type="Gene3D" id="3.40.50.1450">
    <property type="entry name" value="HybD-like"/>
    <property type="match status" value="1"/>
</dbReference>
<dbReference type="InterPro" id="IPR023430">
    <property type="entry name" value="Pept_HybD-like_dom_sf"/>
</dbReference>